<name>A0ABR3J7Y3_9AGAR</name>
<feature type="region of interest" description="Disordered" evidence="1">
    <location>
        <begin position="248"/>
        <end position="552"/>
    </location>
</feature>
<feature type="compositionally biased region" description="Pro residues" evidence="1">
    <location>
        <begin position="305"/>
        <end position="314"/>
    </location>
</feature>
<feature type="region of interest" description="Disordered" evidence="1">
    <location>
        <begin position="1"/>
        <end position="36"/>
    </location>
</feature>
<evidence type="ECO:0000313" key="4">
    <source>
        <dbReference type="Proteomes" id="UP001556367"/>
    </source>
</evidence>
<organism evidence="3 4">
    <name type="scientific">Hohenbuehelia grisea</name>
    <dbReference type="NCBI Taxonomy" id="104357"/>
    <lineage>
        <taxon>Eukaryota</taxon>
        <taxon>Fungi</taxon>
        <taxon>Dikarya</taxon>
        <taxon>Basidiomycota</taxon>
        <taxon>Agaricomycotina</taxon>
        <taxon>Agaricomycetes</taxon>
        <taxon>Agaricomycetidae</taxon>
        <taxon>Agaricales</taxon>
        <taxon>Pleurotineae</taxon>
        <taxon>Pleurotaceae</taxon>
        <taxon>Hohenbuehelia</taxon>
    </lineage>
</organism>
<dbReference type="SMART" id="SM01300">
    <property type="entry name" value="PEHE"/>
    <property type="match status" value="1"/>
</dbReference>
<feature type="compositionally biased region" description="Basic residues" evidence="1">
    <location>
        <begin position="16"/>
        <end position="27"/>
    </location>
</feature>
<dbReference type="Proteomes" id="UP001556367">
    <property type="component" value="Unassembled WGS sequence"/>
</dbReference>
<dbReference type="EMBL" id="JASNQZ010000011">
    <property type="protein sequence ID" value="KAL0951600.1"/>
    <property type="molecule type" value="Genomic_DNA"/>
</dbReference>
<feature type="domain" description="PEHE" evidence="2">
    <location>
        <begin position="107"/>
        <end position="245"/>
    </location>
</feature>
<feature type="compositionally biased region" description="Polar residues" evidence="1">
    <location>
        <begin position="293"/>
        <end position="303"/>
    </location>
</feature>
<accession>A0ABR3J7Y3</accession>
<dbReference type="InterPro" id="IPR029332">
    <property type="entry name" value="PEHE_dom"/>
</dbReference>
<keyword evidence="4" id="KW-1185">Reference proteome</keyword>
<gene>
    <name evidence="3" type="ORF">HGRIS_008278</name>
</gene>
<sequence length="552" mass="60625">MEKTSAPAAPSGAQTRQKRVLPSRSRRGGPGVGGCDVDQMILETYKRQAENEPLISIEAQFLLTTDVSQLPSAGSSSSGSLALNLRARERYFDRPEVIKAYKEQAIIQTPEFTSLSDDAVVGGRFRPRGGVEEAAADTSDATYEKRHRKYESFEKRVRLREKEKLKHEQYKLKERIEQLRAMDGAAFLHLPTTIFPLPPSAQPAEAPEEEDEFSSYSNSAIHVEGERRRKEMLDVALQLEDRYRVLLPPDKPYVKKVAPAPPPELNEEDDHEYEEPEKKEEKLKLKIKLTPRLSASTARSISVSAPPPPKPPAPSKARKSHAPSTPKADVPSTPRMIKPPSSAYSNSDPPIFPESPAFAPEQPEDEQQESASRPYKRMKSTHVSAQSSHARGRPPSLPPIAAITAPVRLTPAQDAPSKASKKEKQSDRPSSVLILAAMRTSSMPRSRKNQRNHTAFGTKVPQAVDEEREFELPDWAGRALSEESDDGPPEYAAQPEPREAQPPEAEAETGAGAEAGVGAEAEAEAEEALQLLKNSGVRQPNGNAGTMDVDVT</sequence>
<feature type="compositionally biased region" description="Polar residues" evidence="1">
    <location>
        <begin position="532"/>
        <end position="544"/>
    </location>
</feature>
<evidence type="ECO:0000256" key="1">
    <source>
        <dbReference type="SAM" id="MobiDB-lite"/>
    </source>
</evidence>
<dbReference type="InterPro" id="IPR029184">
    <property type="entry name" value="Sas4_dom"/>
</dbReference>
<evidence type="ECO:0000259" key="2">
    <source>
        <dbReference type="SMART" id="SM01300"/>
    </source>
</evidence>
<proteinExistence type="predicted"/>
<feature type="compositionally biased region" description="Acidic residues" evidence="1">
    <location>
        <begin position="265"/>
        <end position="275"/>
    </location>
</feature>
<feature type="region of interest" description="Disordered" evidence="1">
    <location>
        <begin position="198"/>
        <end position="219"/>
    </location>
</feature>
<evidence type="ECO:0000313" key="3">
    <source>
        <dbReference type="EMBL" id="KAL0951600.1"/>
    </source>
</evidence>
<dbReference type="Pfam" id="PF15460">
    <property type="entry name" value="SAS4"/>
    <property type="match status" value="1"/>
</dbReference>
<comment type="caution">
    <text evidence="3">The sequence shown here is derived from an EMBL/GenBank/DDBJ whole genome shotgun (WGS) entry which is preliminary data.</text>
</comment>
<reference evidence="4" key="1">
    <citation type="submission" date="2024-06" db="EMBL/GenBank/DDBJ databases">
        <title>Multi-omics analyses provide insights into the biosynthesis of the anticancer antibiotic pleurotin in Hohenbuehelia grisea.</title>
        <authorList>
            <person name="Weaver J.A."/>
            <person name="Alberti F."/>
        </authorList>
    </citation>
    <scope>NUCLEOTIDE SEQUENCE [LARGE SCALE GENOMIC DNA]</scope>
    <source>
        <strain evidence="4">T-177</strain>
    </source>
</reference>
<feature type="compositionally biased region" description="Low complexity" evidence="1">
    <location>
        <begin position="502"/>
        <end position="520"/>
    </location>
</feature>
<protein>
    <recommendedName>
        <fullName evidence="2">PEHE domain-containing protein</fullName>
    </recommendedName>
</protein>